<dbReference type="InterPro" id="IPR000406">
    <property type="entry name" value="Rho_GDI"/>
</dbReference>
<dbReference type="SUPFAM" id="SSF81296">
    <property type="entry name" value="E set domains"/>
    <property type="match status" value="1"/>
</dbReference>
<evidence type="ECO:0000256" key="5">
    <source>
        <dbReference type="ARBA" id="ARBA00073845"/>
    </source>
</evidence>
<dbReference type="PRINTS" id="PR00492">
    <property type="entry name" value="RHOGDI"/>
</dbReference>
<dbReference type="GO" id="GO:0007266">
    <property type="term" value="P:Rho protein signal transduction"/>
    <property type="evidence" value="ECO:0007669"/>
    <property type="project" value="InterPro"/>
</dbReference>
<reference evidence="9" key="1">
    <citation type="submission" date="2025-08" db="UniProtKB">
        <authorList>
            <consortium name="RefSeq"/>
        </authorList>
    </citation>
    <scope>IDENTIFICATION</scope>
    <source>
        <strain evidence="9">11010-0011.00</strain>
        <tissue evidence="9">Whole body</tissue>
    </source>
</reference>
<gene>
    <name evidence="9" type="primary">LOC115623165</name>
</gene>
<keyword evidence="3" id="KW-0963">Cytoplasm</keyword>
<evidence type="ECO:0000256" key="1">
    <source>
        <dbReference type="ARBA" id="ARBA00004496"/>
    </source>
</evidence>
<dbReference type="Proteomes" id="UP000504634">
    <property type="component" value="Unplaced"/>
</dbReference>
<comment type="subcellular location">
    <subcellularLocation>
        <location evidence="1">Cytoplasm</location>
    </subcellularLocation>
</comment>
<dbReference type="GO" id="GO:0016020">
    <property type="term" value="C:membrane"/>
    <property type="evidence" value="ECO:0007669"/>
    <property type="project" value="TreeGrafter"/>
</dbReference>
<evidence type="ECO:0000256" key="2">
    <source>
        <dbReference type="ARBA" id="ARBA00009758"/>
    </source>
</evidence>
<dbReference type="OrthoDB" id="1683373at2759"/>
<evidence type="ECO:0000256" key="6">
    <source>
        <dbReference type="ARBA" id="ARBA00080671"/>
    </source>
</evidence>
<feature type="compositionally biased region" description="Basic and acidic residues" evidence="7">
    <location>
        <begin position="1"/>
        <end position="20"/>
    </location>
</feature>
<dbReference type="PANTHER" id="PTHR10980">
    <property type="entry name" value="RHO GDP-DISSOCIATION INHIBITOR"/>
    <property type="match status" value="1"/>
</dbReference>
<dbReference type="Pfam" id="PF02115">
    <property type="entry name" value="Rho_GDI"/>
    <property type="match status" value="1"/>
</dbReference>
<evidence type="ECO:0000256" key="7">
    <source>
        <dbReference type="SAM" id="MobiDB-lite"/>
    </source>
</evidence>
<protein>
    <recommendedName>
        <fullName evidence="5">Rho GDP-dissociation inhibitor 3</fullName>
    </recommendedName>
    <alternativeName>
        <fullName evidence="6">Rho-GDI gamma</fullName>
    </alternativeName>
</protein>
<proteinExistence type="inferred from homology"/>
<dbReference type="InterPro" id="IPR014756">
    <property type="entry name" value="Ig_E-set"/>
</dbReference>
<dbReference type="AlphaFoldDB" id="A0A6J2TB29"/>
<organism evidence="8 9">
    <name type="scientific">Drosophila lebanonensis</name>
    <name type="common">Fruit fly</name>
    <name type="synonym">Scaptodrosophila lebanonensis</name>
    <dbReference type="NCBI Taxonomy" id="7225"/>
    <lineage>
        <taxon>Eukaryota</taxon>
        <taxon>Metazoa</taxon>
        <taxon>Ecdysozoa</taxon>
        <taxon>Arthropoda</taxon>
        <taxon>Hexapoda</taxon>
        <taxon>Insecta</taxon>
        <taxon>Pterygota</taxon>
        <taxon>Neoptera</taxon>
        <taxon>Endopterygota</taxon>
        <taxon>Diptera</taxon>
        <taxon>Brachycera</taxon>
        <taxon>Muscomorpha</taxon>
        <taxon>Ephydroidea</taxon>
        <taxon>Drosophilidae</taxon>
        <taxon>Scaptodrosophila</taxon>
    </lineage>
</organism>
<dbReference type="CTD" id="40179"/>
<evidence type="ECO:0000256" key="4">
    <source>
        <dbReference type="ARBA" id="ARBA00053735"/>
    </source>
</evidence>
<comment type="similarity">
    <text evidence="2">Belongs to the Rho GDI family.</text>
</comment>
<accession>A0A6J2TB29</accession>
<dbReference type="GO" id="GO:0005829">
    <property type="term" value="C:cytosol"/>
    <property type="evidence" value="ECO:0007669"/>
    <property type="project" value="TreeGrafter"/>
</dbReference>
<feature type="region of interest" description="Disordered" evidence="7">
    <location>
        <begin position="1"/>
        <end position="24"/>
    </location>
</feature>
<evidence type="ECO:0000313" key="8">
    <source>
        <dbReference type="Proteomes" id="UP000504634"/>
    </source>
</evidence>
<evidence type="ECO:0000256" key="3">
    <source>
        <dbReference type="ARBA" id="ARBA00022490"/>
    </source>
</evidence>
<sequence length="204" mass="23441">MAETETQQHQDGHHDEDVHDANYQAPPVKSIEEIMAADQEDESLRRYKEALLGAAQAEKIVVDPNDLRKVIVKKLALVVEGRDDMELDLSGDISQLKKQLFVIKEGVQYKVRIDFIVQREIVHGLKYVQKTYRMGVPVVVDKMTHMVGSYPPKKEIQFYLTPAEEAPSGMVSRGTYSVTSVFTDDDKHIHLKWDWTFEIKKDWA</sequence>
<dbReference type="RefSeq" id="XP_030373239.1">
    <property type="nucleotide sequence ID" value="XM_030517379.1"/>
</dbReference>
<dbReference type="GeneID" id="115623165"/>
<dbReference type="GO" id="GO:0005094">
    <property type="term" value="F:Rho GDP-dissociation inhibitor activity"/>
    <property type="evidence" value="ECO:0007669"/>
    <property type="project" value="InterPro"/>
</dbReference>
<dbReference type="PANTHER" id="PTHR10980:SF3">
    <property type="entry name" value="LD16419P"/>
    <property type="match status" value="1"/>
</dbReference>
<dbReference type="Gene3D" id="2.70.50.30">
    <property type="entry name" value="Coagulation Factor XIII, subunit A, domain 1"/>
    <property type="match status" value="1"/>
</dbReference>
<name>A0A6J2TB29_DROLE</name>
<evidence type="ECO:0000313" key="9">
    <source>
        <dbReference type="RefSeq" id="XP_030373239.1"/>
    </source>
</evidence>
<dbReference type="FunFam" id="2.70.50.30:FF:000001">
    <property type="entry name" value="Rho GDP-dissociation inhibitor 1"/>
    <property type="match status" value="1"/>
</dbReference>
<keyword evidence="8" id="KW-1185">Reference proteome</keyword>
<comment type="function">
    <text evidence="4">Inhibits GDP/GTP exchange reaction of RhoB. Interacts specifically with the GDP- and GTP-bound forms of post-translationally processed Rhob and Rhog proteins, both of which show a growth-regulated expression in mammalian cells. Stimulates the release of the GDP-bound but not the GTP-bound RhoB protein. Also inhibits the GDP/GTP exchange of RhoB but shows less ability to inhibit the dissociation of prebound GTP.</text>
</comment>
<dbReference type="InterPro" id="IPR024792">
    <property type="entry name" value="RhoGDI_dom_sf"/>
</dbReference>